<evidence type="ECO:0000256" key="1">
    <source>
        <dbReference type="SAM" id="Coils"/>
    </source>
</evidence>
<feature type="coiled-coil region" evidence="1">
    <location>
        <begin position="246"/>
        <end position="330"/>
    </location>
</feature>
<feature type="region of interest" description="Disordered" evidence="2">
    <location>
        <begin position="598"/>
        <end position="719"/>
    </location>
</feature>
<name>A0A2G8KXY8_STIJA</name>
<feature type="coiled-coil region" evidence="1">
    <location>
        <begin position="43"/>
        <end position="70"/>
    </location>
</feature>
<accession>A0A2G8KXY8</accession>
<sequence>MDTSKGIERLPLEHPLPEEIQKMETDDTVCQFCGVSYFIHREVKMLEEKVKAIEAELEQYKDYKDKFEKSQSVIQEQKQTESRLKEDIQKGKSRIEELNTVVSDTNDAMRQNKIDLDATQKQLSESSRLMSQLRERNKLLQDKLPTLLMAIQEQKSSLQNITTFHRELDTGMNTALQRVTIAVQQIAVLSEEEIGRYKSKVEQLLVDKQNLEKRVAESSQIAKNVDSYLTSINKLEQDLQSRRLQEEQNNRKLAELTANLEVAQEKERSLLAEAAQFNSLLQSKTHELEEVAVQSKKQEEISKELIKKLRRELEQKRDELDQNFEELNLMKIAASERQRQESELKQKARVSTDETAELKEMMVRVTGECKALKEERQMMIHSHQTRIEQLKESFKMKLAEADSWPRKMEEVIEKERSRHEDAMADLERKLRETFQVELEIEQQKCAEISKKERHSLSLAESKIKADFKSLIAKQQDEIERLKKKLETGIENSATVERALREEVEKLKAIISDLEERLGILHSNQEDVSRNLKAEVREAEDDLENSRKEIQRLKEMLEKGKEEVLVLQETVQRECEERLELTDALGQAKEQMLNLQRENSILSKAPPPMSSRSKSLSDDGFSKPPYMSSSPQPSPPDSRQNRSSSIALQSVSDQSESGLSQHQLQNSLKSSFTNSKEQTLFSKDTCDSLPEFTVQSSSNRKVKGSGKLKGSRRRVVPAKK</sequence>
<dbReference type="PANTHER" id="PTHR34251">
    <property type="entry name" value="LEUCINE-, GLUTAMATE- AND LYSINE-RICH PROTEIN 1"/>
    <property type="match status" value="1"/>
</dbReference>
<dbReference type="AlphaFoldDB" id="A0A2G8KXY8"/>
<organism evidence="3 4">
    <name type="scientific">Stichopus japonicus</name>
    <name type="common">Sea cucumber</name>
    <dbReference type="NCBI Taxonomy" id="307972"/>
    <lineage>
        <taxon>Eukaryota</taxon>
        <taxon>Metazoa</taxon>
        <taxon>Echinodermata</taxon>
        <taxon>Eleutherozoa</taxon>
        <taxon>Echinozoa</taxon>
        <taxon>Holothuroidea</taxon>
        <taxon>Aspidochirotacea</taxon>
        <taxon>Aspidochirotida</taxon>
        <taxon>Stichopodidae</taxon>
        <taxon>Apostichopus</taxon>
    </lineage>
</organism>
<keyword evidence="1" id="KW-0175">Coiled coil</keyword>
<dbReference type="PANTHER" id="PTHR34251:SF1">
    <property type="entry name" value="LEUCINE, GLUTAMATE AND LYSINE RICH 1"/>
    <property type="match status" value="1"/>
</dbReference>
<protein>
    <submittedName>
        <fullName evidence="3">Putative keratin, type II cytoskeletal 1-like</fullName>
    </submittedName>
</protein>
<keyword evidence="4" id="KW-1185">Reference proteome</keyword>
<feature type="coiled-coil region" evidence="1">
    <location>
        <begin position="116"/>
        <end position="143"/>
    </location>
</feature>
<evidence type="ECO:0000256" key="2">
    <source>
        <dbReference type="SAM" id="MobiDB-lite"/>
    </source>
</evidence>
<dbReference type="EMBL" id="MRZV01000312">
    <property type="protein sequence ID" value="PIK52858.1"/>
    <property type="molecule type" value="Genomic_DNA"/>
</dbReference>
<feature type="coiled-coil region" evidence="1">
    <location>
        <begin position="194"/>
        <end position="221"/>
    </location>
</feature>
<gene>
    <name evidence="3" type="ORF">BSL78_10291</name>
</gene>
<dbReference type="OrthoDB" id="10256467at2759"/>
<dbReference type="InterPro" id="IPR038799">
    <property type="entry name" value="LEKR1"/>
</dbReference>
<feature type="compositionally biased region" description="Polar residues" evidence="2">
    <location>
        <begin position="645"/>
        <end position="681"/>
    </location>
</feature>
<dbReference type="STRING" id="307972.A0A2G8KXY8"/>
<dbReference type="Proteomes" id="UP000230750">
    <property type="component" value="Unassembled WGS sequence"/>
</dbReference>
<proteinExistence type="predicted"/>
<feature type="compositionally biased region" description="Low complexity" evidence="2">
    <location>
        <begin position="621"/>
        <end position="644"/>
    </location>
</feature>
<reference evidence="3 4" key="1">
    <citation type="journal article" date="2017" name="PLoS Biol.">
        <title>The sea cucumber genome provides insights into morphological evolution and visceral regeneration.</title>
        <authorList>
            <person name="Zhang X."/>
            <person name="Sun L."/>
            <person name="Yuan J."/>
            <person name="Sun Y."/>
            <person name="Gao Y."/>
            <person name="Zhang L."/>
            <person name="Li S."/>
            <person name="Dai H."/>
            <person name="Hamel J.F."/>
            <person name="Liu C."/>
            <person name="Yu Y."/>
            <person name="Liu S."/>
            <person name="Lin W."/>
            <person name="Guo K."/>
            <person name="Jin S."/>
            <person name="Xu P."/>
            <person name="Storey K.B."/>
            <person name="Huan P."/>
            <person name="Zhang T."/>
            <person name="Zhou Y."/>
            <person name="Zhang J."/>
            <person name="Lin C."/>
            <person name="Li X."/>
            <person name="Xing L."/>
            <person name="Huo D."/>
            <person name="Sun M."/>
            <person name="Wang L."/>
            <person name="Mercier A."/>
            <person name="Li F."/>
            <person name="Yang H."/>
            <person name="Xiang J."/>
        </authorList>
    </citation>
    <scope>NUCLEOTIDE SEQUENCE [LARGE SCALE GENOMIC DNA]</scope>
    <source>
        <strain evidence="3">Shaxun</strain>
        <tissue evidence="3">Muscle</tissue>
    </source>
</reference>
<evidence type="ECO:0000313" key="3">
    <source>
        <dbReference type="EMBL" id="PIK52858.1"/>
    </source>
</evidence>
<evidence type="ECO:0000313" key="4">
    <source>
        <dbReference type="Proteomes" id="UP000230750"/>
    </source>
</evidence>
<comment type="caution">
    <text evidence="3">The sequence shown here is derived from an EMBL/GenBank/DDBJ whole genome shotgun (WGS) entry which is preliminary data.</text>
</comment>
<feature type="compositionally biased region" description="Basic residues" evidence="2">
    <location>
        <begin position="699"/>
        <end position="719"/>
    </location>
</feature>